<evidence type="ECO:0000256" key="6">
    <source>
        <dbReference type="ARBA" id="ARBA00022989"/>
    </source>
</evidence>
<dbReference type="Pfam" id="PF16209">
    <property type="entry name" value="PhoLip_ATPase_N"/>
    <property type="match status" value="1"/>
</dbReference>
<feature type="transmembrane region" description="Helical" evidence="8">
    <location>
        <begin position="302"/>
        <end position="328"/>
    </location>
</feature>
<evidence type="ECO:0000256" key="5">
    <source>
        <dbReference type="ARBA" id="ARBA00022967"/>
    </source>
</evidence>
<evidence type="ECO:0000313" key="10">
    <source>
        <dbReference type="Ensembl" id="ENSPSTP00000022946.1"/>
    </source>
</evidence>
<evidence type="ECO:0000259" key="9">
    <source>
        <dbReference type="Pfam" id="PF16209"/>
    </source>
</evidence>
<feature type="domain" description="P-type ATPase N-terminal" evidence="9">
    <location>
        <begin position="21"/>
        <end position="86"/>
    </location>
</feature>
<dbReference type="GO" id="GO:0045332">
    <property type="term" value="P:phospholipid translocation"/>
    <property type="evidence" value="ECO:0007669"/>
    <property type="project" value="TreeGrafter"/>
</dbReference>
<dbReference type="InterPro" id="IPR023299">
    <property type="entry name" value="ATPase_P-typ_cyto_dom_N"/>
</dbReference>
<dbReference type="GO" id="GO:0007030">
    <property type="term" value="P:Golgi organization"/>
    <property type="evidence" value="ECO:0007669"/>
    <property type="project" value="TreeGrafter"/>
</dbReference>
<feature type="transmembrane region" description="Helical" evidence="8">
    <location>
        <begin position="259"/>
        <end position="282"/>
    </location>
</feature>
<name>A0A8C9G0E2_PAVCR</name>
<evidence type="ECO:0000256" key="4">
    <source>
        <dbReference type="ARBA" id="ARBA00022840"/>
    </source>
</evidence>
<dbReference type="InterPro" id="IPR032631">
    <property type="entry name" value="P-type_ATPase_N"/>
</dbReference>
<dbReference type="FunFam" id="3.40.50.1000:FF:000001">
    <property type="entry name" value="Phospholipid-transporting ATPase IC"/>
    <property type="match status" value="1"/>
</dbReference>
<evidence type="ECO:0000313" key="11">
    <source>
        <dbReference type="Proteomes" id="UP000694428"/>
    </source>
</evidence>
<protein>
    <recommendedName>
        <fullName evidence="9">P-type ATPase N-terminal domain-containing protein</fullName>
    </recommendedName>
</protein>
<keyword evidence="6 8" id="KW-1133">Transmembrane helix</keyword>
<dbReference type="InterPro" id="IPR008250">
    <property type="entry name" value="ATPase_P-typ_transduc_dom_A_sf"/>
</dbReference>
<evidence type="ECO:0000256" key="2">
    <source>
        <dbReference type="ARBA" id="ARBA00022692"/>
    </source>
</evidence>
<dbReference type="GO" id="GO:0140326">
    <property type="term" value="F:ATPase-coupled intramembrane lipid transporter activity"/>
    <property type="evidence" value="ECO:0007669"/>
    <property type="project" value="TreeGrafter"/>
</dbReference>
<dbReference type="PANTHER" id="PTHR24092:SF52">
    <property type="entry name" value="PHOSPHOLIPID-TRANSPORTING ATPASE FETA"/>
    <property type="match status" value="1"/>
</dbReference>
<dbReference type="InterPro" id="IPR023214">
    <property type="entry name" value="HAD_sf"/>
</dbReference>
<dbReference type="AlphaFoldDB" id="A0A8C9G0E2"/>
<keyword evidence="3" id="KW-0547">Nucleotide-binding</keyword>
<reference evidence="10" key="2">
    <citation type="submission" date="2025-09" db="UniProtKB">
        <authorList>
            <consortium name="Ensembl"/>
        </authorList>
    </citation>
    <scope>IDENTIFICATION</scope>
</reference>
<dbReference type="GO" id="GO:0005802">
    <property type="term" value="C:trans-Golgi network"/>
    <property type="evidence" value="ECO:0007669"/>
    <property type="project" value="TreeGrafter"/>
</dbReference>
<comment type="subcellular location">
    <subcellularLocation>
        <location evidence="1">Membrane</location>
        <topology evidence="1">Multi-pass membrane protein</topology>
    </subcellularLocation>
</comment>
<evidence type="ECO:0000256" key="7">
    <source>
        <dbReference type="ARBA" id="ARBA00023136"/>
    </source>
</evidence>
<dbReference type="InterPro" id="IPR018303">
    <property type="entry name" value="ATPase_P-typ_P_site"/>
</dbReference>
<dbReference type="Proteomes" id="UP000694428">
    <property type="component" value="Unplaced"/>
</dbReference>
<dbReference type="Gene3D" id="3.40.50.1000">
    <property type="entry name" value="HAD superfamily/HAD-like"/>
    <property type="match status" value="1"/>
</dbReference>
<dbReference type="Ensembl" id="ENSPSTT00000024122.1">
    <property type="protein sequence ID" value="ENSPSTP00000022946.1"/>
    <property type="gene ID" value="ENSPSTG00000016867.1"/>
</dbReference>
<feature type="transmembrane region" description="Helical" evidence="8">
    <location>
        <begin position="80"/>
        <end position="98"/>
    </location>
</feature>
<sequence>MSLFGLKFGKKKLKEEERHLQANNRNFNLQFEYASNSIKTSKYNFFTFLPLNLFEQFQRIANAYFLFLLILQLIPQISSLAWFTTVVPLVLVLAVSGVKDAIDDFNRHKSDNHVNNRPVQVLINGMLKDEKWMNIQVGDIIKLENNNFVTADLLLLSSSEPHSLVYIETAELDGETNLKVKQALTVTAELGEDLQKLTDFSGEFMLKFLFPKKEISKHQIPQRGCMLRCLYTSWPDTKLMQNSGRTTFKRTSIDRLMNVLVLMIFAFLALMCLILAIGNGIWESDKGYNFQVYLPWAEDVTSAPFSAFLMFWSYVIILNTVVPISLYVSVEIIRLGNSFYIDWDRKMYYPLNDTPAQARTTTLNEELGQIKYIFSDKTGTLTQNIMCFNKCSINAQRVQLSGVYGITSIFLACR</sequence>
<keyword evidence="5" id="KW-1278">Translocase</keyword>
<evidence type="ECO:0000256" key="3">
    <source>
        <dbReference type="ARBA" id="ARBA00022741"/>
    </source>
</evidence>
<evidence type="ECO:0000256" key="1">
    <source>
        <dbReference type="ARBA" id="ARBA00004141"/>
    </source>
</evidence>
<dbReference type="Gene3D" id="3.40.1110.10">
    <property type="entry name" value="Calcium-transporting ATPase, cytoplasmic domain N"/>
    <property type="match status" value="1"/>
</dbReference>
<dbReference type="InterPro" id="IPR023298">
    <property type="entry name" value="ATPase_P-typ_TM_dom_sf"/>
</dbReference>
<dbReference type="PROSITE" id="PS00154">
    <property type="entry name" value="ATPASE_E1_E2"/>
    <property type="match status" value="1"/>
</dbReference>
<keyword evidence="2 8" id="KW-0812">Transmembrane</keyword>
<proteinExistence type="predicted"/>
<evidence type="ECO:0000256" key="8">
    <source>
        <dbReference type="SAM" id="Phobius"/>
    </source>
</evidence>
<dbReference type="Gene3D" id="2.70.150.10">
    <property type="entry name" value="Calcium-transporting ATPase, cytoplasmic transduction domain A"/>
    <property type="match status" value="1"/>
</dbReference>
<keyword evidence="4" id="KW-0067">ATP-binding</keyword>
<dbReference type="SUPFAM" id="SSF81653">
    <property type="entry name" value="Calcium ATPase, transduction domain A"/>
    <property type="match status" value="1"/>
</dbReference>
<accession>A0A8C9G0E2</accession>
<keyword evidence="7 8" id="KW-0472">Membrane</keyword>
<dbReference type="GO" id="GO:0005524">
    <property type="term" value="F:ATP binding"/>
    <property type="evidence" value="ECO:0007669"/>
    <property type="project" value="UniProtKB-KW"/>
</dbReference>
<dbReference type="GO" id="GO:0005886">
    <property type="term" value="C:plasma membrane"/>
    <property type="evidence" value="ECO:0007669"/>
    <property type="project" value="TreeGrafter"/>
</dbReference>
<dbReference type="PANTHER" id="PTHR24092">
    <property type="entry name" value="PROBABLE PHOSPHOLIPID-TRANSPORTING ATPASE"/>
    <property type="match status" value="1"/>
</dbReference>
<organism evidence="10 11">
    <name type="scientific">Pavo cristatus</name>
    <name type="common">Indian peafowl</name>
    <name type="synonym">Blue peafowl</name>
    <dbReference type="NCBI Taxonomy" id="9049"/>
    <lineage>
        <taxon>Eukaryota</taxon>
        <taxon>Metazoa</taxon>
        <taxon>Chordata</taxon>
        <taxon>Craniata</taxon>
        <taxon>Vertebrata</taxon>
        <taxon>Euteleostomi</taxon>
        <taxon>Archelosauria</taxon>
        <taxon>Archosauria</taxon>
        <taxon>Dinosauria</taxon>
        <taxon>Saurischia</taxon>
        <taxon>Theropoda</taxon>
        <taxon>Coelurosauria</taxon>
        <taxon>Aves</taxon>
        <taxon>Neognathae</taxon>
        <taxon>Galloanserae</taxon>
        <taxon>Galliformes</taxon>
        <taxon>Phasianidae</taxon>
        <taxon>Phasianinae</taxon>
        <taxon>Pavo</taxon>
    </lineage>
</organism>
<dbReference type="SUPFAM" id="SSF81665">
    <property type="entry name" value="Calcium ATPase, transmembrane domain M"/>
    <property type="match status" value="1"/>
</dbReference>
<reference evidence="10" key="1">
    <citation type="submission" date="2025-08" db="UniProtKB">
        <authorList>
            <consortium name="Ensembl"/>
        </authorList>
    </citation>
    <scope>IDENTIFICATION</scope>
</reference>
<keyword evidence="11" id="KW-1185">Reference proteome</keyword>